<accession>A0A2V2YWQ1</accession>
<dbReference type="PANTHER" id="PTHR43280:SF2">
    <property type="entry name" value="HTH-TYPE TRANSCRIPTIONAL REGULATOR EXSA"/>
    <property type="match status" value="1"/>
</dbReference>
<evidence type="ECO:0000313" key="5">
    <source>
        <dbReference type="EMBL" id="PWW05186.1"/>
    </source>
</evidence>
<dbReference type="PANTHER" id="PTHR43280">
    <property type="entry name" value="ARAC-FAMILY TRANSCRIPTIONAL REGULATOR"/>
    <property type="match status" value="1"/>
</dbReference>
<feature type="domain" description="HTH araC/xylS-type" evidence="4">
    <location>
        <begin position="184"/>
        <end position="282"/>
    </location>
</feature>
<dbReference type="GO" id="GO:0043565">
    <property type="term" value="F:sequence-specific DNA binding"/>
    <property type="evidence" value="ECO:0007669"/>
    <property type="project" value="InterPro"/>
</dbReference>
<dbReference type="SUPFAM" id="SSF46689">
    <property type="entry name" value="Homeodomain-like"/>
    <property type="match status" value="2"/>
</dbReference>
<dbReference type="InterPro" id="IPR018062">
    <property type="entry name" value="HTH_AraC-typ_CS"/>
</dbReference>
<sequence>MTMQRWSVKTLAYLVEELAHALVTIPLEVHGVYRTELEPGVVYDGHVDRPTTKCAVIISLRGQADFIYDETERYRLEPGKILIGGVQKRLEIHTSKEGFEYALVHYLPQAIAGKEEMKRLTEVSLLHASPDPGLMGLFDQLLQSASSPDRMMELEKKALFYRLIHKLLQAERHQQNSESYTLIDQAIQYIQSHYAEPLTLDQLAGSFGLKPKYFSSLFHRYVGLGPIDYLIQFRINRAHELLMTGQFTVAAVARSVGYADAYYFSRLFKKHKGLPPGQVGLHRKRNSPS</sequence>
<gene>
    <name evidence="5" type="ORF">DFQ01_105170</name>
</gene>
<keyword evidence="1" id="KW-0805">Transcription regulation</keyword>
<evidence type="ECO:0000259" key="4">
    <source>
        <dbReference type="PROSITE" id="PS01124"/>
    </source>
</evidence>
<dbReference type="Proteomes" id="UP000246635">
    <property type="component" value="Unassembled WGS sequence"/>
</dbReference>
<dbReference type="InterPro" id="IPR009057">
    <property type="entry name" value="Homeodomain-like_sf"/>
</dbReference>
<dbReference type="InterPro" id="IPR037923">
    <property type="entry name" value="HTH-like"/>
</dbReference>
<dbReference type="InterPro" id="IPR018060">
    <property type="entry name" value="HTH_AraC"/>
</dbReference>
<dbReference type="Pfam" id="PF12833">
    <property type="entry name" value="HTH_18"/>
    <property type="match status" value="1"/>
</dbReference>
<keyword evidence="3" id="KW-0804">Transcription</keyword>
<dbReference type="SMART" id="SM00342">
    <property type="entry name" value="HTH_ARAC"/>
    <property type="match status" value="1"/>
</dbReference>
<evidence type="ECO:0000313" key="6">
    <source>
        <dbReference type="Proteomes" id="UP000246635"/>
    </source>
</evidence>
<evidence type="ECO:0000256" key="3">
    <source>
        <dbReference type="ARBA" id="ARBA00023163"/>
    </source>
</evidence>
<dbReference type="SUPFAM" id="SSF51215">
    <property type="entry name" value="Regulatory protein AraC"/>
    <property type="match status" value="1"/>
</dbReference>
<reference evidence="5 6" key="1">
    <citation type="submission" date="2018-05" db="EMBL/GenBank/DDBJ databases">
        <title>Genomic Encyclopedia of Type Strains, Phase III (KMG-III): the genomes of soil and plant-associated and newly described type strains.</title>
        <authorList>
            <person name="Whitman W."/>
        </authorList>
    </citation>
    <scope>NUCLEOTIDE SEQUENCE [LARGE SCALE GENOMIC DNA]</scope>
    <source>
        <strain evidence="5 6">CECT 5696</strain>
    </source>
</reference>
<evidence type="ECO:0000256" key="2">
    <source>
        <dbReference type="ARBA" id="ARBA00023125"/>
    </source>
</evidence>
<dbReference type="PROSITE" id="PS00041">
    <property type="entry name" value="HTH_ARAC_FAMILY_1"/>
    <property type="match status" value="1"/>
</dbReference>
<organism evidence="5 6">
    <name type="scientific">Paenibacillus cellulosilyticus</name>
    <dbReference type="NCBI Taxonomy" id="375489"/>
    <lineage>
        <taxon>Bacteria</taxon>
        <taxon>Bacillati</taxon>
        <taxon>Bacillota</taxon>
        <taxon>Bacilli</taxon>
        <taxon>Bacillales</taxon>
        <taxon>Paenibacillaceae</taxon>
        <taxon>Paenibacillus</taxon>
    </lineage>
</organism>
<dbReference type="GO" id="GO:0003700">
    <property type="term" value="F:DNA-binding transcription factor activity"/>
    <property type="evidence" value="ECO:0007669"/>
    <property type="project" value="InterPro"/>
</dbReference>
<evidence type="ECO:0000256" key="1">
    <source>
        <dbReference type="ARBA" id="ARBA00023015"/>
    </source>
</evidence>
<dbReference type="AlphaFoldDB" id="A0A2V2YWQ1"/>
<protein>
    <submittedName>
        <fullName evidence="5">AraC family transcriptional regulator</fullName>
    </submittedName>
</protein>
<comment type="caution">
    <text evidence="5">The sequence shown here is derived from an EMBL/GenBank/DDBJ whole genome shotgun (WGS) entry which is preliminary data.</text>
</comment>
<dbReference type="Gene3D" id="1.10.10.60">
    <property type="entry name" value="Homeodomain-like"/>
    <property type="match status" value="2"/>
</dbReference>
<keyword evidence="2" id="KW-0238">DNA-binding</keyword>
<dbReference type="EMBL" id="QGTQ01000005">
    <property type="protein sequence ID" value="PWW05186.1"/>
    <property type="molecule type" value="Genomic_DNA"/>
</dbReference>
<dbReference type="RefSeq" id="WP_245946604.1">
    <property type="nucleotide sequence ID" value="NZ_CP054612.1"/>
</dbReference>
<keyword evidence="6" id="KW-1185">Reference proteome</keyword>
<proteinExistence type="predicted"/>
<dbReference type="PROSITE" id="PS01124">
    <property type="entry name" value="HTH_ARAC_FAMILY_2"/>
    <property type="match status" value="1"/>
</dbReference>
<name>A0A2V2YWQ1_9BACL</name>